<sequence length="412" mass="42647">MANLAQGLSVTTSVRLSTKPQRVRMAIVLGALTALGPLSIDMYLPALPGLARDLHTTASLAQLSLTSFLLGLALGQLLAGPFSDIRGRRVPLLGGLIIYSVSSLLCALSPSAWMLIVLRFLQGLAGAAGIVIARAIARDLYSGSKLTKFVSRLMLVNGAAPVLAPIAGGQLLRFTSWHGVFVVLTVVGISLFMAVFFWIPETLPVASRARGGIGNTLGVLRQLVCDRTFMGYALAQGMVSAAMFAYISGSPFVLQNIFGVSPQMFSLLFAINSFGIIIAGQVTGRLAGIVSETKLFTTGIGISFLGGISLLVAILTKAGLFPILPPLFMVVSSVGIVGSAGFSLAMQNQGHAAGSASGLLGVLSFILGAFAAPLVGLGGSHTAIPLGVVIAAAGFGSVLCYMFLIRRRIAKV</sequence>
<evidence type="ECO:0000256" key="4">
    <source>
        <dbReference type="ARBA" id="ARBA00022475"/>
    </source>
</evidence>
<feature type="transmembrane region" description="Helical" evidence="8">
    <location>
        <begin position="90"/>
        <end position="110"/>
    </location>
</feature>
<keyword evidence="6 8" id="KW-1133">Transmembrane helix</keyword>
<evidence type="ECO:0000259" key="9">
    <source>
        <dbReference type="PROSITE" id="PS50850"/>
    </source>
</evidence>
<dbReference type="InterPro" id="IPR036259">
    <property type="entry name" value="MFS_trans_sf"/>
</dbReference>
<organism evidence="10 11">
    <name type="scientific">Thermincola ferriacetica</name>
    <dbReference type="NCBI Taxonomy" id="281456"/>
    <lineage>
        <taxon>Bacteria</taxon>
        <taxon>Bacillati</taxon>
        <taxon>Bacillota</taxon>
        <taxon>Clostridia</taxon>
        <taxon>Eubacteriales</taxon>
        <taxon>Thermincolaceae</taxon>
        <taxon>Thermincola</taxon>
    </lineage>
</organism>
<feature type="transmembrane region" description="Helical" evidence="8">
    <location>
        <begin position="229"/>
        <end position="247"/>
    </location>
</feature>
<dbReference type="FunFam" id="1.20.1720.10:FF:000005">
    <property type="entry name" value="Bcr/CflA family efflux transporter"/>
    <property type="match status" value="1"/>
</dbReference>
<dbReference type="PATRIC" id="fig|281456.6.peg.1373"/>
<feature type="transmembrane region" description="Helical" evidence="8">
    <location>
        <begin position="295"/>
        <end position="315"/>
    </location>
</feature>
<feature type="transmembrane region" description="Helical" evidence="8">
    <location>
        <begin position="149"/>
        <end position="167"/>
    </location>
</feature>
<feature type="transmembrane region" description="Helical" evidence="8">
    <location>
        <begin position="60"/>
        <end position="78"/>
    </location>
</feature>
<dbReference type="GO" id="GO:0042910">
    <property type="term" value="F:xenobiotic transmembrane transporter activity"/>
    <property type="evidence" value="ECO:0007669"/>
    <property type="project" value="InterPro"/>
</dbReference>
<dbReference type="InterPro" id="IPR011701">
    <property type="entry name" value="MFS"/>
</dbReference>
<keyword evidence="3 8" id="KW-0813">Transport</keyword>
<feature type="transmembrane region" description="Helical" evidence="8">
    <location>
        <begin position="267"/>
        <end position="288"/>
    </location>
</feature>
<comment type="caution">
    <text evidence="10">The sequence shown here is derived from an EMBL/GenBank/DDBJ whole genome shotgun (WGS) entry which is preliminary data.</text>
</comment>
<dbReference type="NCBIfam" id="TIGR00710">
    <property type="entry name" value="efflux_Bcr_CflA"/>
    <property type="match status" value="1"/>
</dbReference>
<dbReference type="InterPro" id="IPR001958">
    <property type="entry name" value="Tet-R_TetA/multi-R_MdtG-like"/>
</dbReference>
<dbReference type="GO" id="GO:0005886">
    <property type="term" value="C:plasma membrane"/>
    <property type="evidence" value="ECO:0007669"/>
    <property type="project" value="UniProtKB-SubCell"/>
</dbReference>
<dbReference type="SUPFAM" id="SSF103473">
    <property type="entry name" value="MFS general substrate transporter"/>
    <property type="match status" value="1"/>
</dbReference>
<evidence type="ECO:0000256" key="1">
    <source>
        <dbReference type="ARBA" id="ARBA00004651"/>
    </source>
</evidence>
<accession>A0A0L6W3H7</accession>
<dbReference type="PANTHER" id="PTHR23502">
    <property type="entry name" value="MAJOR FACILITATOR SUPERFAMILY"/>
    <property type="match status" value="1"/>
</dbReference>
<keyword evidence="11" id="KW-1185">Reference proteome</keyword>
<dbReference type="Pfam" id="PF07690">
    <property type="entry name" value="MFS_1"/>
    <property type="match status" value="1"/>
</dbReference>
<dbReference type="PROSITE" id="PS50850">
    <property type="entry name" value="MFS"/>
    <property type="match status" value="1"/>
</dbReference>
<dbReference type="PANTHER" id="PTHR23502:SF132">
    <property type="entry name" value="POLYAMINE TRANSPORTER 2-RELATED"/>
    <property type="match status" value="1"/>
</dbReference>
<evidence type="ECO:0000256" key="8">
    <source>
        <dbReference type="RuleBase" id="RU365088"/>
    </source>
</evidence>
<evidence type="ECO:0000256" key="6">
    <source>
        <dbReference type="ARBA" id="ARBA00022989"/>
    </source>
</evidence>
<keyword evidence="7 8" id="KW-0472">Membrane</keyword>
<evidence type="ECO:0000313" key="10">
    <source>
        <dbReference type="EMBL" id="KNZ69913.1"/>
    </source>
</evidence>
<dbReference type="Gene3D" id="1.20.1720.10">
    <property type="entry name" value="Multidrug resistance protein D"/>
    <property type="match status" value="1"/>
</dbReference>
<dbReference type="InterPro" id="IPR004812">
    <property type="entry name" value="Efflux_drug-R_Bcr/CmlA"/>
</dbReference>
<feature type="transmembrane region" description="Helical" evidence="8">
    <location>
        <begin position="358"/>
        <end position="377"/>
    </location>
</feature>
<protein>
    <recommendedName>
        <fullName evidence="8">Bcr/CflA family efflux transporter</fullName>
    </recommendedName>
</protein>
<gene>
    <name evidence="10" type="ORF">Tfer_1293</name>
</gene>
<evidence type="ECO:0000313" key="11">
    <source>
        <dbReference type="Proteomes" id="UP000037175"/>
    </source>
</evidence>
<dbReference type="GO" id="GO:1990961">
    <property type="term" value="P:xenobiotic detoxification by transmembrane export across the plasma membrane"/>
    <property type="evidence" value="ECO:0007669"/>
    <property type="project" value="InterPro"/>
</dbReference>
<dbReference type="AlphaFoldDB" id="A0A0L6W3H7"/>
<feature type="domain" description="Major facilitator superfamily (MFS) profile" evidence="9">
    <location>
        <begin position="25"/>
        <end position="412"/>
    </location>
</feature>
<dbReference type="Proteomes" id="UP000037175">
    <property type="component" value="Unassembled WGS sequence"/>
</dbReference>
<reference evidence="11" key="1">
    <citation type="submission" date="2015-07" db="EMBL/GenBank/DDBJ databases">
        <title>Complete Genome of Thermincola ferriacetica strain Z-0001T.</title>
        <authorList>
            <person name="Lusk B."/>
            <person name="Badalamenti J.P."/>
            <person name="Parameswaran P."/>
            <person name="Bond D.R."/>
            <person name="Torres C.I."/>
        </authorList>
    </citation>
    <scope>NUCLEOTIDE SEQUENCE [LARGE SCALE GENOMIC DNA]</scope>
    <source>
        <strain evidence="11">Z-0001</strain>
    </source>
</reference>
<feature type="transmembrane region" description="Helical" evidence="8">
    <location>
        <begin position="116"/>
        <end position="137"/>
    </location>
</feature>
<evidence type="ECO:0000256" key="3">
    <source>
        <dbReference type="ARBA" id="ARBA00022448"/>
    </source>
</evidence>
<name>A0A0L6W3H7_9FIRM</name>
<evidence type="ECO:0000256" key="5">
    <source>
        <dbReference type="ARBA" id="ARBA00022692"/>
    </source>
</evidence>
<feature type="transmembrane region" description="Helical" evidence="8">
    <location>
        <begin position="23"/>
        <end position="40"/>
    </location>
</feature>
<feature type="transmembrane region" description="Helical" evidence="8">
    <location>
        <begin position="383"/>
        <end position="404"/>
    </location>
</feature>
<dbReference type="EMBL" id="LGTE01000007">
    <property type="protein sequence ID" value="KNZ69913.1"/>
    <property type="molecule type" value="Genomic_DNA"/>
</dbReference>
<dbReference type="CDD" id="cd17320">
    <property type="entry name" value="MFS_MdfA_MDR_like"/>
    <property type="match status" value="1"/>
</dbReference>
<keyword evidence="4 8" id="KW-1003">Cell membrane</keyword>
<feature type="transmembrane region" description="Helical" evidence="8">
    <location>
        <begin position="179"/>
        <end position="199"/>
    </location>
</feature>
<comment type="similarity">
    <text evidence="2 8">Belongs to the major facilitator superfamily. Bcr/CmlA family.</text>
</comment>
<dbReference type="PRINTS" id="PR01035">
    <property type="entry name" value="TCRTETA"/>
</dbReference>
<keyword evidence="5 8" id="KW-0812">Transmembrane</keyword>
<feature type="transmembrane region" description="Helical" evidence="8">
    <location>
        <begin position="327"/>
        <end position="346"/>
    </location>
</feature>
<proteinExistence type="inferred from homology"/>
<evidence type="ECO:0000256" key="2">
    <source>
        <dbReference type="ARBA" id="ARBA00006236"/>
    </source>
</evidence>
<dbReference type="InterPro" id="IPR020846">
    <property type="entry name" value="MFS_dom"/>
</dbReference>
<evidence type="ECO:0000256" key="7">
    <source>
        <dbReference type="ARBA" id="ARBA00023136"/>
    </source>
</evidence>
<comment type="subcellular location">
    <subcellularLocation>
        <location evidence="1 8">Cell membrane</location>
        <topology evidence="1 8">Multi-pass membrane protein</topology>
    </subcellularLocation>
</comment>